<name>A0A5C4ML89_9ACTN</name>
<feature type="domain" description="ThuA-like" evidence="1">
    <location>
        <begin position="2"/>
        <end position="177"/>
    </location>
</feature>
<reference evidence="3 4" key="1">
    <citation type="submission" date="2019-05" db="EMBL/GenBank/DDBJ databases">
        <title>Mumia sp. nov., isolated from the intestinal contents of plateau pika (Ochotona curzoniae) in the Qinghai-Tibet plateau of China.</title>
        <authorList>
            <person name="Tian Z."/>
        </authorList>
    </citation>
    <scope>NUCLEOTIDE SEQUENCE [LARGE SCALE GENOMIC DNA]</scope>
    <source>
        <strain evidence="4">527</strain>
        <strain evidence="3">Z527</strain>
    </source>
</reference>
<sequence length="206" mass="22703">MSVDWTEDVAQLDSAGRLLRYDAVVFLSNSRDILDDAAQTTLMQYVRAGGGFVAIHNTLGAEYHWPYFQGLLGGAAFYDHGPSRNGVVERTSRRDPSVVDLPQRFTLKDEYYNLVPFPTGVRVLAEVDTDTLEGGGKGFSGHPGHPGDHPVTWCQYYDGGRAWVTSLGHEVDLWRDAPGDEQARLFKSHVVGGLLSAMGKEPFCRS</sequence>
<evidence type="ECO:0000259" key="1">
    <source>
        <dbReference type="Pfam" id="PF06283"/>
    </source>
</evidence>
<dbReference type="Proteomes" id="UP000306740">
    <property type="component" value="Unassembled WGS sequence"/>
</dbReference>
<dbReference type="InterPro" id="IPR029010">
    <property type="entry name" value="ThuA-like"/>
</dbReference>
<evidence type="ECO:0000313" key="4">
    <source>
        <dbReference type="Proteomes" id="UP000306740"/>
    </source>
</evidence>
<evidence type="ECO:0000313" key="3">
    <source>
        <dbReference type="EMBL" id="TNC44890.1"/>
    </source>
</evidence>
<dbReference type="EMBL" id="VDFR01000071">
    <property type="protein sequence ID" value="TNC44890.1"/>
    <property type="molecule type" value="Genomic_DNA"/>
</dbReference>
<accession>A0A5C4ML89</accession>
<dbReference type="OrthoDB" id="251941at2"/>
<evidence type="ECO:0000313" key="2">
    <source>
        <dbReference type="EMBL" id="TNC31249.1"/>
    </source>
</evidence>
<dbReference type="PANTHER" id="PTHR40469:SF2">
    <property type="entry name" value="GALACTOSE-BINDING DOMAIN-LIKE SUPERFAMILY PROTEIN"/>
    <property type="match status" value="1"/>
</dbReference>
<dbReference type="EMBL" id="VDFR01000206">
    <property type="protein sequence ID" value="TNC31249.1"/>
    <property type="molecule type" value="Genomic_DNA"/>
</dbReference>
<dbReference type="Pfam" id="PF06283">
    <property type="entry name" value="ThuA"/>
    <property type="match status" value="1"/>
</dbReference>
<gene>
    <name evidence="3" type="ORF">FHE65_15785</name>
    <name evidence="2" type="ORF">FHE65_31715</name>
</gene>
<protein>
    <submittedName>
        <fullName evidence="3">ThuA domain-containing protein</fullName>
    </submittedName>
</protein>
<proteinExistence type="predicted"/>
<dbReference type="AlphaFoldDB" id="A0A5C4ML89"/>
<dbReference type="InterPro" id="IPR029062">
    <property type="entry name" value="Class_I_gatase-like"/>
</dbReference>
<comment type="caution">
    <text evidence="3">The sequence shown here is derived from an EMBL/GenBank/DDBJ whole genome shotgun (WGS) entry which is preliminary data.</text>
</comment>
<dbReference type="PANTHER" id="PTHR40469">
    <property type="entry name" value="SECRETED GLYCOSYL HYDROLASE"/>
    <property type="match status" value="1"/>
</dbReference>
<dbReference type="Gene3D" id="3.40.50.880">
    <property type="match status" value="1"/>
</dbReference>
<dbReference type="SUPFAM" id="SSF52317">
    <property type="entry name" value="Class I glutamine amidotransferase-like"/>
    <property type="match status" value="1"/>
</dbReference>
<organism evidence="3 4">
    <name type="scientific">Mumia zhuanghuii</name>
    <dbReference type="NCBI Taxonomy" id="2585211"/>
    <lineage>
        <taxon>Bacteria</taxon>
        <taxon>Bacillati</taxon>
        <taxon>Actinomycetota</taxon>
        <taxon>Actinomycetes</taxon>
        <taxon>Propionibacteriales</taxon>
        <taxon>Nocardioidaceae</taxon>
        <taxon>Mumia</taxon>
    </lineage>
</organism>